<keyword evidence="6" id="KW-1185">Reference proteome</keyword>
<organism evidence="5 6">
    <name type="scientific">Dimorphilus gyrociliatus</name>
    <dbReference type="NCBI Taxonomy" id="2664684"/>
    <lineage>
        <taxon>Eukaryota</taxon>
        <taxon>Metazoa</taxon>
        <taxon>Spiralia</taxon>
        <taxon>Lophotrochozoa</taxon>
        <taxon>Annelida</taxon>
        <taxon>Polychaeta</taxon>
        <taxon>Polychaeta incertae sedis</taxon>
        <taxon>Dinophilidae</taxon>
        <taxon>Dimorphilus</taxon>
    </lineage>
</organism>
<evidence type="ECO:0000256" key="2">
    <source>
        <dbReference type="ARBA" id="ARBA00022801"/>
    </source>
</evidence>
<dbReference type="Pfam" id="PF00383">
    <property type="entry name" value="dCMP_cyt_deam_1"/>
    <property type="match status" value="1"/>
</dbReference>
<keyword evidence="2" id="KW-0378">Hydrolase</keyword>
<dbReference type="OrthoDB" id="408702at2759"/>
<dbReference type="PROSITE" id="PS00903">
    <property type="entry name" value="CYT_DCMP_DEAMINASES_1"/>
    <property type="match status" value="1"/>
</dbReference>
<dbReference type="CDD" id="cd01285">
    <property type="entry name" value="nucleoside_deaminase"/>
    <property type="match status" value="1"/>
</dbReference>
<dbReference type="AlphaFoldDB" id="A0A7I8VLN9"/>
<name>A0A7I8VLN9_9ANNE</name>
<dbReference type="Gene3D" id="3.40.140.10">
    <property type="entry name" value="Cytidine Deaminase, domain 2"/>
    <property type="match status" value="1"/>
</dbReference>
<keyword evidence="1" id="KW-0479">Metal-binding</keyword>
<evidence type="ECO:0000313" key="5">
    <source>
        <dbReference type="EMBL" id="CAD5116246.1"/>
    </source>
</evidence>
<dbReference type="Proteomes" id="UP000549394">
    <property type="component" value="Unassembled WGS sequence"/>
</dbReference>
<dbReference type="InterPro" id="IPR016193">
    <property type="entry name" value="Cytidine_deaminase-like"/>
</dbReference>
<evidence type="ECO:0000313" key="6">
    <source>
        <dbReference type="Proteomes" id="UP000549394"/>
    </source>
</evidence>
<evidence type="ECO:0000256" key="3">
    <source>
        <dbReference type="ARBA" id="ARBA00022833"/>
    </source>
</evidence>
<gene>
    <name evidence="5" type="ORF">DGYR_LOCUS4886</name>
</gene>
<dbReference type="InterPro" id="IPR002125">
    <property type="entry name" value="CMP_dCMP_dom"/>
</dbReference>
<dbReference type="SUPFAM" id="SSF53927">
    <property type="entry name" value="Cytidine deaminase-like"/>
    <property type="match status" value="1"/>
</dbReference>
<protein>
    <recommendedName>
        <fullName evidence="4">CMP/dCMP-type deaminase domain-containing protein</fullName>
    </recommendedName>
</protein>
<dbReference type="PANTHER" id="PTHR11079:SF149">
    <property type="entry name" value="TRNA-SPECIFIC ADENOSINE DEAMINASE 2"/>
    <property type="match status" value="1"/>
</dbReference>
<comment type="caution">
    <text evidence="5">The sequence shown here is derived from an EMBL/GenBank/DDBJ whole genome shotgun (WGS) entry which is preliminary data.</text>
</comment>
<dbReference type="PROSITE" id="PS51747">
    <property type="entry name" value="CYT_DCMP_DEAMINASES_2"/>
    <property type="match status" value="1"/>
</dbReference>
<dbReference type="InterPro" id="IPR016192">
    <property type="entry name" value="APOBEC/CMP_deaminase_Zn-bd"/>
</dbReference>
<keyword evidence="3" id="KW-0862">Zinc</keyword>
<dbReference type="GO" id="GO:0005634">
    <property type="term" value="C:nucleus"/>
    <property type="evidence" value="ECO:0007669"/>
    <property type="project" value="TreeGrafter"/>
</dbReference>
<dbReference type="GO" id="GO:0005737">
    <property type="term" value="C:cytoplasm"/>
    <property type="evidence" value="ECO:0007669"/>
    <property type="project" value="TreeGrafter"/>
</dbReference>
<proteinExistence type="predicted"/>
<reference evidence="5 6" key="1">
    <citation type="submission" date="2020-08" db="EMBL/GenBank/DDBJ databases">
        <authorList>
            <person name="Hejnol A."/>
        </authorList>
    </citation>
    <scope>NUCLEOTIDE SEQUENCE [LARGE SCALE GENOMIC DNA]</scope>
</reference>
<feature type="domain" description="CMP/dCMP-type deaminase" evidence="4">
    <location>
        <begin position="1"/>
        <end position="117"/>
    </location>
</feature>
<dbReference type="GO" id="GO:0002100">
    <property type="term" value="P:tRNA wobble adenosine to inosine editing"/>
    <property type="evidence" value="ECO:0007669"/>
    <property type="project" value="InterPro"/>
</dbReference>
<dbReference type="PANTHER" id="PTHR11079">
    <property type="entry name" value="CYTOSINE DEAMINASE FAMILY MEMBER"/>
    <property type="match status" value="1"/>
</dbReference>
<sequence length="162" mass="18095">MSEIDWMNEAFTVAKLALENFEVPVGCVIVFDNKCIATGSNEVNETKNATRHAEMIAIDKVIKFSQENNLDSEMVLKNSELYVTVEPCIMCASALKLVGLKKITYGCNNDRFGGCESVFSVCSSDQEVIGGVRAEEAINLLKQFYKRENVNAPDDKRKLRKD</sequence>
<evidence type="ECO:0000259" key="4">
    <source>
        <dbReference type="PROSITE" id="PS51747"/>
    </source>
</evidence>
<dbReference type="EMBL" id="CAJFCJ010000006">
    <property type="protein sequence ID" value="CAD5116246.1"/>
    <property type="molecule type" value="Genomic_DNA"/>
</dbReference>
<accession>A0A7I8VLN9</accession>
<evidence type="ECO:0000256" key="1">
    <source>
        <dbReference type="ARBA" id="ARBA00022723"/>
    </source>
</evidence>
<dbReference type="GO" id="GO:0052717">
    <property type="term" value="F:tRNA-specific adenosine-34 deaminase activity"/>
    <property type="evidence" value="ECO:0007669"/>
    <property type="project" value="UniProtKB-EC"/>
</dbReference>
<dbReference type="GO" id="GO:0008270">
    <property type="term" value="F:zinc ion binding"/>
    <property type="evidence" value="ECO:0007669"/>
    <property type="project" value="InterPro"/>
</dbReference>